<dbReference type="InterPro" id="IPR020831">
    <property type="entry name" value="GlycerAld/Erythrose_P_DH"/>
</dbReference>
<keyword evidence="16" id="KW-0539">Nucleus</keyword>
<evidence type="ECO:0000313" key="22">
    <source>
        <dbReference type="EMBL" id="OBS65878.1"/>
    </source>
</evidence>
<comment type="subcellular location">
    <subcellularLocation>
        <location evidence="2">Cytoplasm</location>
        <location evidence="2">Cytoskeleton</location>
    </subcellularLocation>
    <subcellularLocation>
        <location evidence="3">Cytoplasm</location>
        <location evidence="3">Cytosol</location>
    </subcellularLocation>
    <subcellularLocation>
        <location evidence="1">Nucleus</location>
    </subcellularLocation>
</comment>
<evidence type="ECO:0000256" key="4">
    <source>
        <dbReference type="ARBA" id="ARBA00004869"/>
    </source>
</evidence>
<evidence type="ECO:0000256" key="7">
    <source>
        <dbReference type="ARBA" id="ARBA00022490"/>
    </source>
</evidence>
<comment type="similarity">
    <text evidence="5">Belongs to the glyceraldehyde-3-phosphate dehydrogenase family.</text>
</comment>
<dbReference type="GO" id="GO:0005634">
    <property type="term" value="C:nucleus"/>
    <property type="evidence" value="ECO:0007669"/>
    <property type="project" value="UniProtKB-SubCell"/>
</dbReference>
<feature type="domain" description="Glyceraldehyde 3-phosphate dehydrogenase catalytic" evidence="21">
    <location>
        <begin position="92"/>
        <end position="151"/>
    </location>
</feature>
<comment type="catalytic activity">
    <reaction evidence="20">
        <text>S-nitroso-L-cysteinyl-[GAPDH] + L-cysteinyl-[protein] = L-cysteinyl-[GAPDH] + S-nitroso-L-cysteinyl-[protein]</text>
        <dbReference type="Rhea" id="RHEA:66684"/>
        <dbReference type="Rhea" id="RHEA-COMP:10131"/>
        <dbReference type="Rhea" id="RHEA-COMP:17089"/>
        <dbReference type="Rhea" id="RHEA-COMP:17090"/>
        <dbReference type="Rhea" id="RHEA-COMP:17091"/>
        <dbReference type="ChEBI" id="CHEBI:29950"/>
        <dbReference type="ChEBI" id="CHEBI:149494"/>
    </reaction>
    <physiologicalReaction direction="left-to-right" evidence="20">
        <dbReference type="Rhea" id="RHEA:66685"/>
    </physiologicalReaction>
</comment>
<evidence type="ECO:0000256" key="11">
    <source>
        <dbReference type="ARBA" id="ARBA00022845"/>
    </source>
</evidence>
<dbReference type="PANTHER" id="PTHR10836:SF111">
    <property type="entry name" value="GLYCERALDEHYDE-3-PHOSPHATE DEHYDROGENASE"/>
    <property type="match status" value="1"/>
</dbReference>
<dbReference type="Proteomes" id="UP000092124">
    <property type="component" value="Unassembled WGS sequence"/>
</dbReference>
<evidence type="ECO:0000256" key="19">
    <source>
        <dbReference type="ARBA" id="ARBA00047698"/>
    </source>
</evidence>
<evidence type="ECO:0000256" key="5">
    <source>
        <dbReference type="ARBA" id="ARBA00007406"/>
    </source>
</evidence>
<dbReference type="EC" id="1.2.1.12" evidence="6"/>
<dbReference type="Pfam" id="PF02800">
    <property type="entry name" value="Gp_dh_C"/>
    <property type="match status" value="1"/>
</dbReference>
<evidence type="ECO:0000256" key="2">
    <source>
        <dbReference type="ARBA" id="ARBA00004245"/>
    </source>
</evidence>
<evidence type="ECO:0000313" key="23">
    <source>
        <dbReference type="Proteomes" id="UP000092124"/>
    </source>
</evidence>
<evidence type="ECO:0000256" key="18">
    <source>
        <dbReference type="ARBA" id="ARBA00046997"/>
    </source>
</evidence>
<dbReference type="GO" id="GO:0006417">
    <property type="term" value="P:regulation of translation"/>
    <property type="evidence" value="ECO:0007669"/>
    <property type="project" value="UniProtKB-KW"/>
</dbReference>
<feature type="non-terminal residue" evidence="22">
    <location>
        <position position="151"/>
    </location>
</feature>
<dbReference type="GO" id="GO:0006915">
    <property type="term" value="P:apoptotic process"/>
    <property type="evidence" value="ECO:0007669"/>
    <property type="project" value="UniProtKB-KW"/>
</dbReference>
<proteinExistence type="inferred from homology"/>
<keyword evidence="13" id="KW-0520">NAD</keyword>
<comment type="caution">
    <text evidence="22">The sequence shown here is derived from an EMBL/GenBank/DDBJ whole genome shotgun (WGS) entry which is preliminary data.</text>
</comment>
<evidence type="ECO:0000256" key="12">
    <source>
        <dbReference type="ARBA" id="ARBA00023002"/>
    </source>
</evidence>
<gene>
    <name evidence="22" type="ORF">A6R68_05583</name>
</gene>
<dbReference type="PRINTS" id="PR00078">
    <property type="entry name" value="G3PDHDRGNASE"/>
</dbReference>
<keyword evidence="8" id="KW-0808">Transferase</keyword>
<reference evidence="22 23" key="1">
    <citation type="submission" date="2016-06" db="EMBL/GenBank/DDBJ databases">
        <title>The Draft Genome Sequence and Annotation of the Desert Woodrat Neotoma lepida.</title>
        <authorList>
            <person name="Campbell M."/>
            <person name="Oakeson K.F."/>
            <person name="Yandell M."/>
            <person name="Halpert J.R."/>
            <person name="Dearing D."/>
        </authorList>
    </citation>
    <scope>NUCLEOTIDE SEQUENCE [LARGE SCALE GENOMIC DNA]</scope>
    <source>
        <strain evidence="22">417</strain>
        <tissue evidence="22">Liver</tissue>
    </source>
</reference>
<keyword evidence="10" id="KW-0702">S-nitrosylation</keyword>
<keyword evidence="23" id="KW-1185">Reference proteome</keyword>
<dbReference type="AlphaFoldDB" id="A0A1A6GHX8"/>
<keyword evidence="9" id="KW-0053">Apoptosis</keyword>
<evidence type="ECO:0000256" key="3">
    <source>
        <dbReference type="ARBA" id="ARBA00004514"/>
    </source>
</evidence>
<protein>
    <recommendedName>
        <fullName evidence="6">glyceraldehyde-3-phosphate dehydrogenase (phosphorylating)</fullName>
        <ecNumber evidence="6">1.2.1.12</ecNumber>
    </recommendedName>
    <alternativeName>
        <fullName evidence="17">Peptidyl-cysteine S-nitrosylase GAPDH</fullName>
    </alternativeName>
</protein>
<evidence type="ECO:0000256" key="20">
    <source>
        <dbReference type="ARBA" id="ARBA00048005"/>
    </source>
</evidence>
<dbReference type="EMBL" id="LZPO01088255">
    <property type="protein sequence ID" value="OBS65878.1"/>
    <property type="molecule type" value="Genomic_DNA"/>
</dbReference>
<evidence type="ECO:0000256" key="8">
    <source>
        <dbReference type="ARBA" id="ARBA00022679"/>
    </source>
</evidence>
<dbReference type="GO" id="GO:0016740">
    <property type="term" value="F:transferase activity"/>
    <property type="evidence" value="ECO:0007669"/>
    <property type="project" value="UniProtKB-KW"/>
</dbReference>
<evidence type="ECO:0000256" key="15">
    <source>
        <dbReference type="ARBA" id="ARBA00023212"/>
    </source>
</evidence>
<evidence type="ECO:0000256" key="16">
    <source>
        <dbReference type="ARBA" id="ARBA00023242"/>
    </source>
</evidence>
<comment type="subunit">
    <text evidence="18">Homotetramer. Interacts with TPPP; the interaction is direct. Interacts (when S-nitrosylated) with SIAH1; leading to nuclear translocation. Interacts with RILPL1/GOSPEL, leading to prevent the interaction between GAPDH and SIAH1 and prevent nuclear translocation. Interacts with CHP1; the interaction increases the binding of CHP1 with microtubules. Associates with microtubules. Interacts with EIF1AD, USP25, PRKCI and WARS1. Interacts with phosphorylated RPL13A; inhibited by oxidatively-modified low-densitity lipoprotein (LDL(ox)). Component of the GAIT complex. Interacts with FKBP6; leading to inhibit GAPDH catalytic activity. Interacts with TRAF2, promoting TRAF2 ubiquitination. Interacts with TRAF3, promoting TRAF3 ubiquitination.</text>
</comment>
<keyword evidence="11" id="KW-0810">Translation regulation</keyword>
<keyword evidence="7" id="KW-0963">Cytoplasm</keyword>
<dbReference type="GO" id="GO:0005856">
    <property type="term" value="C:cytoskeleton"/>
    <property type="evidence" value="ECO:0007669"/>
    <property type="project" value="UniProtKB-SubCell"/>
</dbReference>
<comment type="catalytic activity">
    <reaction evidence="19">
        <text>D-glyceraldehyde 3-phosphate + phosphate + NAD(+) = (2R)-3-phospho-glyceroyl phosphate + NADH + H(+)</text>
        <dbReference type="Rhea" id="RHEA:10300"/>
        <dbReference type="ChEBI" id="CHEBI:15378"/>
        <dbReference type="ChEBI" id="CHEBI:43474"/>
        <dbReference type="ChEBI" id="CHEBI:57540"/>
        <dbReference type="ChEBI" id="CHEBI:57604"/>
        <dbReference type="ChEBI" id="CHEBI:57945"/>
        <dbReference type="ChEBI" id="CHEBI:59776"/>
        <dbReference type="EC" id="1.2.1.12"/>
    </reaction>
</comment>
<keyword evidence="12" id="KW-0560">Oxidoreductase</keyword>
<evidence type="ECO:0000256" key="13">
    <source>
        <dbReference type="ARBA" id="ARBA00023027"/>
    </source>
</evidence>
<evidence type="ECO:0000256" key="6">
    <source>
        <dbReference type="ARBA" id="ARBA00013119"/>
    </source>
</evidence>
<dbReference type="STRING" id="56216.A0A1A6GHX8"/>
<dbReference type="GO" id="GO:0005829">
    <property type="term" value="C:cytosol"/>
    <property type="evidence" value="ECO:0007669"/>
    <property type="project" value="UniProtKB-SubCell"/>
</dbReference>
<evidence type="ECO:0000256" key="1">
    <source>
        <dbReference type="ARBA" id="ARBA00004123"/>
    </source>
</evidence>
<accession>A0A1A6GHX8</accession>
<evidence type="ECO:0000259" key="21">
    <source>
        <dbReference type="Pfam" id="PF02800"/>
    </source>
</evidence>
<keyword evidence="15" id="KW-0206">Cytoskeleton</keyword>
<organism evidence="22 23">
    <name type="scientific">Neotoma lepida</name>
    <name type="common">Desert woodrat</name>
    <dbReference type="NCBI Taxonomy" id="56216"/>
    <lineage>
        <taxon>Eukaryota</taxon>
        <taxon>Metazoa</taxon>
        <taxon>Chordata</taxon>
        <taxon>Craniata</taxon>
        <taxon>Vertebrata</taxon>
        <taxon>Euteleostomi</taxon>
        <taxon>Mammalia</taxon>
        <taxon>Eutheria</taxon>
        <taxon>Euarchontoglires</taxon>
        <taxon>Glires</taxon>
        <taxon>Rodentia</taxon>
        <taxon>Myomorpha</taxon>
        <taxon>Muroidea</taxon>
        <taxon>Cricetidae</taxon>
        <taxon>Neotominae</taxon>
        <taxon>Neotoma</taxon>
    </lineage>
</organism>
<dbReference type="GO" id="GO:0004365">
    <property type="term" value="F:glyceraldehyde-3-phosphate dehydrogenase (NAD+) (phosphorylating) activity"/>
    <property type="evidence" value="ECO:0007669"/>
    <property type="project" value="UniProtKB-EC"/>
</dbReference>
<sequence length="151" mass="16590">VGLSLLHVGEDTSSLHNVLGTSITPFDIDRTSLLEDEVDDKFPILSLDHTMELAVDRVILEHVDHVVEVSEEVIDGNNIHFATVDGSCGKDIPELNGKLTGITFTIPILNMSIMDLTCHLEKAAKYNNIKKVVKQAPEDPLKGILGYTEDQ</sequence>
<evidence type="ECO:0000256" key="14">
    <source>
        <dbReference type="ARBA" id="ARBA00023152"/>
    </source>
</evidence>
<feature type="non-terminal residue" evidence="22">
    <location>
        <position position="1"/>
    </location>
</feature>
<dbReference type="Gene3D" id="3.30.360.10">
    <property type="entry name" value="Dihydrodipicolinate Reductase, domain 2"/>
    <property type="match status" value="1"/>
</dbReference>
<comment type="pathway">
    <text evidence="4">Carbohydrate degradation; glycolysis; pyruvate from D-glyceraldehyde 3-phosphate: step 1/5.</text>
</comment>
<name>A0A1A6GHX8_NEOLE</name>
<dbReference type="PANTHER" id="PTHR10836">
    <property type="entry name" value="GLYCERALDEHYDE 3-PHOSPHATE DEHYDROGENASE"/>
    <property type="match status" value="1"/>
</dbReference>
<keyword evidence="14" id="KW-0324">Glycolysis</keyword>
<evidence type="ECO:0000256" key="17">
    <source>
        <dbReference type="ARBA" id="ARBA00031890"/>
    </source>
</evidence>
<evidence type="ECO:0000256" key="10">
    <source>
        <dbReference type="ARBA" id="ARBA00022799"/>
    </source>
</evidence>
<dbReference type="GO" id="GO:0006096">
    <property type="term" value="P:glycolytic process"/>
    <property type="evidence" value="ECO:0007669"/>
    <property type="project" value="UniProtKB-KW"/>
</dbReference>
<dbReference type="InterPro" id="IPR020829">
    <property type="entry name" value="GlycerAld_3-P_DH_cat"/>
</dbReference>
<dbReference type="SUPFAM" id="SSF55347">
    <property type="entry name" value="Glyceraldehyde-3-phosphate dehydrogenase-like, C-terminal domain"/>
    <property type="match status" value="1"/>
</dbReference>
<evidence type="ECO:0000256" key="9">
    <source>
        <dbReference type="ARBA" id="ARBA00022703"/>
    </source>
</evidence>
<dbReference type="OrthoDB" id="1152826at2759"/>